<sequence length="53" mass="6178">CLEVIDECRDGQKTEQSEYFRKKYRDLFPAIKQSIEVALDGFSGYLDVQEKTS</sequence>
<reference evidence="1" key="1">
    <citation type="journal article" date="2014" name="Front. Microbiol.">
        <title>High frequency of phylogenetically diverse reductive dehalogenase-homologous genes in deep subseafloor sedimentary metagenomes.</title>
        <authorList>
            <person name="Kawai M."/>
            <person name="Futagami T."/>
            <person name="Toyoda A."/>
            <person name="Takaki Y."/>
            <person name="Nishi S."/>
            <person name="Hori S."/>
            <person name="Arai W."/>
            <person name="Tsubouchi T."/>
            <person name="Morono Y."/>
            <person name="Uchiyama I."/>
            <person name="Ito T."/>
            <person name="Fujiyama A."/>
            <person name="Inagaki F."/>
            <person name="Takami H."/>
        </authorList>
    </citation>
    <scope>NUCLEOTIDE SEQUENCE</scope>
    <source>
        <strain evidence="1">Expedition CK06-06</strain>
    </source>
</reference>
<protein>
    <submittedName>
        <fullName evidence="1">Uncharacterized protein</fullName>
    </submittedName>
</protein>
<feature type="non-terminal residue" evidence="1">
    <location>
        <position position="1"/>
    </location>
</feature>
<name>X1U2W6_9ZZZZ</name>
<accession>X1U2W6</accession>
<evidence type="ECO:0000313" key="1">
    <source>
        <dbReference type="EMBL" id="GAJ11913.1"/>
    </source>
</evidence>
<dbReference type="EMBL" id="BARW01028344">
    <property type="protein sequence ID" value="GAJ11913.1"/>
    <property type="molecule type" value="Genomic_DNA"/>
</dbReference>
<comment type="caution">
    <text evidence="1">The sequence shown here is derived from an EMBL/GenBank/DDBJ whole genome shotgun (WGS) entry which is preliminary data.</text>
</comment>
<organism evidence="1">
    <name type="scientific">marine sediment metagenome</name>
    <dbReference type="NCBI Taxonomy" id="412755"/>
    <lineage>
        <taxon>unclassified sequences</taxon>
        <taxon>metagenomes</taxon>
        <taxon>ecological metagenomes</taxon>
    </lineage>
</organism>
<gene>
    <name evidence="1" type="ORF">S12H4_45785</name>
</gene>
<dbReference type="AlphaFoldDB" id="X1U2W6"/>
<proteinExistence type="predicted"/>